<sequence length="84" mass="8961">MLNPEHKVDTLREWDMSAIGGRKRLSLSSSLLGLSLLVLLAAKPADSPVADAAQQGDAQIVRTLLQQGEDVNAAQSDGLTALHW</sequence>
<dbReference type="AlphaFoldDB" id="A0A382NM58"/>
<feature type="non-terminal residue" evidence="1">
    <location>
        <position position="84"/>
    </location>
</feature>
<name>A0A382NM58_9ZZZZ</name>
<dbReference type="Gene3D" id="1.25.40.20">
    <property type="entry name" value="Ankyrin repeat-containing domain"/>
    <property type="match status" value="1"/>
</dbReference>
<accession>A0A382NM58</accession>
<reference evidence="1" key="1">
    <citation type="submission" date="2018-05" db="EMBL/GenBank/DDBJ databases">
        <authorList>
            <person name="Lanie J.A."/>
            <person name="Ng W.-L."/>
            <person name="Kazmierczak K.M."/>
            <person name="Andrzejewski T.M."/>
            <person name="Davidsen T.M."/>
            <person name="Wayne K.J."/>
            <person name="Tettelin H."/>
            <person name="Glass J.I."/>
            <person name="Rusch D."/>
            <person name="Podicherti R."/>
            <person name="Tsui H.-C.T."/>
            <person name="Winkler M.E."/>
        </authorList>
    </citation>
    <scope>NUCLEOTIDE SEQUENCE</scope>
</reference>
<dbReference type="InterPro" id="IPR002110">
    <property type="entry name" value="Ankyrin_rpt"/>
</dbReference>
<dbReference type="Pfam" id="PF00023">
    <property type="entry name" value="Ank"/>
    <property type="match status" value="1"/>
</dbReference>
<dbReference type="InterPro" id="IPR036770">
    <property type="entry name" value="Ankyrin_rpt-contain_sf"/>
</dbReference>
<dbReference type="EMBL" id="UINC01100944">
    <property type="protein sequence ID" value="SVC61387.1"/>
    <property type="molecule type" value="Genomic_DNA"/>
</dbReference>
<protein>
    <submittedName>
        <fullName evidence="1">Uncharacterized protein</fullName>
    </submittedName>
</protein>
<dbReference type="PROSITE" id="PS50297">
    <property type="entry name" value="ANK_REP_REGION"/>
    <property type="match status" value="1"/>
</dbReference>
<gene>
    <name evidence="1" type="ORF">METZ01_LOCUS314241</name>
</gene>
<proteinExistence type="predicted"/>
<evidence type="ECO:0000313" key="1">
    <source>
        <dbReference type="EMBL" id="SVC61387.1"/>
    </source>
</evidence>
<dbReference type="SUPFAM" id="SSF48403">
    <property type="entry name" value="Ankyrin repeat"/>
    <property type="match status" value="1"/>
</dbReference>
<organism evidence="1">
    <name type="scientific">marine metagenome</name>
    <dbReference type="NCBI Taxonomy" id="408172"/>
    <lineage>
        <taxon>unclassified sequences</taxon>
        <taxon>metagenomes</taxon>
        <taxon>ecological metagenomes</taxon>
    </lineage>
</organism>
<dbReference type="PROSITE" id="PS50088">
    <property type="entry name" value="ANK_REPEAT"/>
    <property type="match status" value="1"/>
</dbReference>